<protein>
    <recommendedName>
        <fullName evidence="1">Protein kinase domain-containing protein</fullName>
    </recommendedName>
</protein>
<dbReference type="InterPro" id="IPR011009">
    <property type="entry name" value="Kinase-like_dom_sf"/>
</dbReference>
<dbReference type="InterPro" id="IPR000719">
    <property type="entry name" value="Prot_kinase_dom"/>
</dbReference>
<dbReference type="GO" id="GO:0004672">
    <property type="term" value="F:protein kinase activity"/>
    <property type="evidence" value="ECO:0007669"/>
    <property type="project" value="InterPro"/>
</dbReference>
<proteinExistence type="predicted"/>
<name>A0A7R7VF93_ASPCH</name>
<dbReference type="SUPFAM" id="SSF56112">
    <property type="entry name" value="Protein kinase-like (PK-like)"/>
    <property type="match status" value="1"/>
</dbReference>
<dbReference type="AlphaFoldDB" id="A0A7R7VF93"/>
<evidence type="ECO:0000313" key="2">
    <source>
        <dbReference type="EMBL" id="BCR83579.1"/>
    </source>
</evidence>
<feature type="domain" description="Protein kinase" evidence="1">
    <location>
        <begin position="1"/>
        <end position="213"/>
    </location>
</feature>
<dbReference type="RefSeq" id="XP_043132101.1">
    <property type="nucleotide sequence ID" value="XM_043285308.1"/>
</dbReference>
<dbReference type="PROSITE" id="PS00108">
    <property type="entry name" value="PROTEIN_KINASE_ST"/>
    <property type="match status" value="1"/>
</dbReference>
<dbReference type="CDD" id="cd00180">
    <property type="entry name" value="PKc"/>
    <property type="match status" value="1"/>
</dbReference>
<dbReference type="PROSITE" id="PS50011">
    <property type="entry name" value="PROTEIN_KINASE_DOM"/>
    <property type="match status" value="1"/>
</dbReference>
<dbReference type="KEGG" id="ache:ACHE_10981S"/>
<dbReference type="GeneID" id="66977938"/>
<dbReference type="Pfam" id="PF00069">
    <property type="entry name" value="Pkinase"/>
    <property type="match status" value="1"/>
</dbReference>
<evidence type="ECO:0000259" key="1">
    <source>
        <dbReference type="PROSITE" id="PS50011"/>
    </source>
</evidence>
<accession>A0A7R7VF93</accession>
<organism evidence="2 3">
    <name type="scientific">Aspergillus chevalieri</name>
    <name type="common">Eurotium chevalieri</name>
    <dbReference type="NCBI Taxonomy" id="182096"/>
    <lineage>
        <taxon>Eukaryota</taxon>
        <taxon>Fungi</taxon>
        <taxon>Dikarya</taxon>
        <taxon>Ascomycota</taxon>
        <taxon>Pezizomycotina</taxon>
        <taxon>Eurotiomycetes</taxon>
        <taxon>Eurotiomycetidae</taxon>
        <taxon>Eurotiales</taxon>
        <taxon>Aspergillaceae</taxon>
        <taxon>Aspergillus</taxon>
        <taxon>Aspergillus subgen. Aspergillus</taxon>
    </lineage>
</organism>
<dbReference type="SMART" id="SM00220">
    <property type="entry name" value="S_TKc"/>
    <property type="match status" value="1"/>
</dbReference>
<dbReference type="Gene3D" id="1.10.510.10">
    <property type="entry name" value="Transferase(Phosphotransferase) domain 1"/>
    <property type="match status" value="1"/>
</dbReference>
<dbReference type="GO" id="GO:0005524">
    <property type="term" value="F:ATP binding"/>
    <property type="evidence" value="ECO:0007669"/>
    <property type="project" value="InterPro"/>
</dbReference>
<reference evidence="2" key="1">
    <citation type="submission" date="2021-01" db="EMBL/GenBank/DDBJ databases">
        <authorList>
            <consortium name="Aspergillus chevalieri M1 genome sequencing consortium"/>
            <person name="Kazuki M."/>
            <person name="Futagami T."/>
        </authorList>
    </citation>
    <scope>NUCLEOTIDE SEQUENCE</scope>
    <source>
        <strain evidence="2">M1</strain>
    </source>
</reference>
<dbReference type="EMBL" id="AP024416">
    <property type="protein sequence ID" value="BCR83579.1"/>
    <property type="molecule type" value="Genomic_DNA"/>
</dbReference>
<dbReference type="InterPro" id="IPR008271">
    <property type="entry name" value="Ser/Thr_kinase_AS"/>
</dbReference>
<evidence type="ECO:0000313" key="3">
    <source>
        <dbReference type="Proteomes" id="UP000637239"/>
    </source>
</evidence>
<keyword evidence="3" id="KW-1185">Reference proteome</keyword>
<dbReference type="Proteomes" id="UP000637239">
    <property type="component" value="Chromosome 1"/>
</dbReference>
<gene>
    <name evidence="2" type="ORF">ACHE_10981S</name>
</gene>
<reference evidence="2" key="2">
    <citation type="submission" date="2021-02" db="EMBL/GenBank/DDBJ databases">
        <title>Aspergillus chevalieri M1 genome sequence.</title>
        <authorList>
            <person name="Kadooka C."/>
            <person name="Mori K."/>
            <person name="Futagami T."/>
        </authorList>
    </citation>
    <scope>NUCLEOTIDE SEQUENCE</scope>
    <source>
        <strain evidence="2">M1</strain>
    </source>
</reference>
<dbReference type="PANTHER" id="PTHR24347">
    <property type="entry name" value="SERINE/THREONINE-PROTEIN KINASE"/>
    <property type="match status" value="1"/>
</dbReference>
<sequence length="213" mass="24407">MILAYLRPFQIEHITNLRDMDGSRLTLYIDYIAGRDLSKMVTENGFSQMTESQGYDIWQDAVEGLKHLHKHNVNHHDLKPENIVILLPKGGRRRAVLCDFGIATIGPKMHYNGTPSYISPDIMVGKIRSAPDDIWALGVTMLFVFGFIPLPKHSWIIQKIEEGDPKTLLAMTNWKLEIRRICQKLPERLGLLQCMLNESRAKRITASQLSERL</sequence>